<dbReference type="Pfam" id="PF13125">
    <property type="entry name" value="DUF3958"/>
    <property type="match status" value="1"/>
</dbReference>
<evidence type="ECO:0000313" key="2">
    <source>
        <dbReference type="EMBL" id="MBP1046770.1"/>
    </source>
</evidence>
<dbReference type="EMBL" id="JAEDXU010000005">
    <property type="protein sequence ID" value="MBP1046770.1"/>
    <property type="molecule type" value="Genomic_DNA"/>
</dbReference>
<keyword evidence="1" id="KW-0175">Coiled coil</keyword>
<feature type="coiled-coil region" evidence="1">
    <location>
        <begin position="73"/>
        <end position="110"/>
    </location>
</feature>
<name>A0ABS4CJH9_9ENTE</name>
<keyword evidence="3" id="KW-1185">Reference proteome</keyword>
<dbReference type="Proteomes" id="UP000673375">
    <property type="component" value="Unassembled WGS sequence"/>
</dbReference>
<organism evidence="2 3">
    <name type="scientific">Enterococcus larvae</name>
    <dbReference type="NCBI Taxonomy" id="2794352"/>
    <lineage>
        <taxon>Bacteria</taxon>
        <taxon>Bacillati</taxon>
        <taxon>Bacillota</taxon>
        <taxon>Bacilli</taxon>
        <taxon>Lactobacillales</taxon>
        <taxon>Enterococcaceae</taxon>
        <taxon>Enterococcus</taxon>
    </lineage>
</organism>
<dbReference type="RefSeq" id="WP_209557570.1">
    <property type="nucleotide sequence ID" value="NZ_JAEDXU010000005.1"/>
</dbReference>
<protein>
    <submittedName>
        <fullName evidence="2">DUF3958 family protein</fullName>
    </submittedName>
</protein>
<reference evidence="2 3" key="1">
    <citation type="submission" date="2020-12" db="EMBL/GenBank/DDBJ databases">
        <title>Vagococcus allomyrinae sp. nov. and Enterococcus lavae sp. nov., isolated from the larvae of Allomyrina dichotoma.</title>
        <authorList>
            <person name="Lee S.D."/>
        </authorList>
    </citation>
    <scope>NUCLEOTIDE SEQUENCE [LARGE SCALE GENOMIC DNA]</scope>
    <source>
        <strain evidence="2 3">BWM-S5</strain>
    </source>
</reference>
<accession>A0ABS4CJH9</accession>
<comment type="caution">
    <text evidence="2">The sequence shown here is derived from an EMBL/GenBank/DDBJ whole genome shotgun (WGS) entry which is preliminary data.</text>
</comment>
<gene>
    <name evidence="2" type="ORF">I6N96_10880</name>
</gene>
<evidence type="ECO:0000313" key="3">
    <source>
        <dbReference type="Proteomes" id="UP000673375"/>
    </source>
</evidence>
<feature type="coiled-coil region" evidence="1">
    <location>
        <begin position="17"/>
        <end position="44"/>
    </location>
</feature>
<sequence length="125" mass="15216">MEITAEEEHVNQQLSKVEINQELNRKQQWRLEELEQDCQSLSMQHEDFLSIILQTTEDEELQHYFLSEEDEVKTLHRQNFIEIENDREDLKQEEKQLSIAEDELLWERKRIVMSKEDEKEKRDGA</sequence>
<proteinExistence type="predicted"/>
<dbReference type="InterPro" id="IPR025014">
    <property type="entry name" value="DUF3958"/>
</dbReference>
<evidence type="ECO:0000256" key="1">
    <source>
        <dbReference type="SAM" id="Coils"/>
    </source>
</evidence>